<evidence type="ECO:0000256" key="2">
    <source>
        <dbReference type="SAM" id="Phobius"/>
    </source>
</evidence>
<evidence type="ECO:0000313" key="3">
    <source>
        <dbReference type="Proteomes" id="UP000001819"/>
    </source>
</evidence>
<reference evidence="4" key="1">
    <citation type="submission" date="2025-08" db="UniProtKB">
        <authorList>
            <consortium name="RefSeq"/>
        </authorList>
    </citation>
    <scope>IDENTIFICATION</scope>
    <source>
        <strain evidence="4">MV-25-SWS-2005</strain>
        <tissue evidence="4">Whole body</tissue>
    </source>
</reference>
<evidence type="ECO:0000313" key="4">
    <source>
        <dbReference type="RefSeq" id="XP_033235518.1"/>
    </source>
</evidence>
<proteinExistence type="predicted"/>
<keyword evidence="2" id="KW-0812">Transmembrane</keyword>
<organism evidence="3 4">
    <name type="scientific">Drosophila pseudoobscura pseudoobscura</name>
    <name type="common">Fruit fly</name>
    <dbReference type="NCBI Taxonomy" id="46245"/>
    <lineage>
        <taxon>Eukaryota</taxon>
        <taxon>Metazoa</taxon>
        <taxon>Ecdysozoa</taxon>
        <taxon>Arthropoda</taxon>
        <taxon>Hexapoda</taxon>
        <taxon>Insecta</taxon>
        <taxon>Pterygota</taxon>
        <taxon>Neoptera</taxon>
        <taxon>Endopterygota</taxon>
        <taxon>Diptera</taxon>
        <taxon>Brachycera</taxon>
        <taxon>Muscomorpha</taxon>
        <taxon>Ephydroidea</taxon>
        <taxon>Drosophilidae</taxon>
        <taxon>Drosophila</taxon>
        <taxon>Sophophora</taxon>
    </lineage>
</organism>
<evidence type="ECO:0000256" key="1">
    <source>
        <dbReference type="SAM" id="MobiDB-lite"/>
    </source>
</evidence>
<keyword evidence="2" id="KW-1133">Transmembrane helix</keyword>
<dbReference type="RefSeq" id="XP_033235518.1">
    <property type="nucleotide sequence ID" value="XM_033379627.1"/>
</dbReference>
<feature type="transmembrane region" description="Helical" evidence="2">
    <location>
        <begin position="81"/>
        <end position="100"/>
    </location>
</feature>
<feature type="compositionally biased region" description="Polar residues" evidence="1">
    <location>
        <begin position="39"/>
        <end position="49"/>
    </location>
</feature>
<feature type="region of interest" description="Disordered" evidence="1">
    <location>
        <begin position="1"/>
        <end position="55"/>
    </location>
</feature>
<gene>
    <name evidence="4" type="primary">LOC117183949</name>
</gene>
<dbReference type="KEGG" id="dpo:117183949"/>
<sequence length="109" mass="12083">MVVGRGKDNSMKLSQSNGEPVTATRDAWQRVRSVGNLRTPDTTSSLNQASRDKRAVPRLKGLKKMKGEVLSLTFVSHKKQIIHSILAGLYSFFFVEASLIPEPQADKLD</sequence>
<protein>
    <submittedName>
        <fullName evidence="4">Uncharacterized protein</fullName>
    </submittedName>
</protein>
<accession>A0A6I8VX28</accession>
<dbReference type="Proteomes" id="UP000001819">
    <property type="component" value="Chromosome 4"/>
</dbReference>
<keyword evidence="2" id="KW-0472">Membrane</keyword>
<feature type="compositionally biased region" description="Basic and acidic residues" evidence="1">
    <location>
        <begin position="1"/>
        <end position="10"/>
    </location>
</feature>
<dbReference type="InParanoid" id="A0A6I8VX28"/>
<name>A0A6I8VX28_DROPS</name>
<keyword evidence="3" id="KW-1185">Reference proteome</keyword>
<dbReference type="AlphaFoldDB" id="A0A6I8VX28"/>